<dbReference type="EMBL" id="CP121195">
    <property type="protein sequence ID" value="XBH14010.1"/>
    <property type="molecule type" value="Genomic_DNA"/>
</dbReference>
<evidence type="ECO:0000256" key="1">
    <source>
        <dbReference type="SAM" id="SignalP"/>
    </source>
</evidence>
<proteinExistence type="predicted"/>
<accession>A0AAU7D9J6</accession>
<organism evidence="3">
    <name type="scientific">Edaphobacter paludis</name>
    <dbReference type="NCBI Taxonomy" id="3035702"/>
    <lineage>
        <taxon>Bacteria</taxon>
        <taxon>Pseudomonadati</taxon>
        <taxon>Acidobacteriota</taxon>
        <taxon>Terriglobia</taxon>
        <taxon>Terriglobales</taxon>
        <taxon>Acidobacteriaceae</taxon>
        <taxon>Edaphobacter</taxon>
    </lineage>
</organism>
<evidence type="ECO:0000313" key="2">
    <source>
        <dbReference type="EMBL" id="XBH10581.1"/>
    </source>
</evidence>
<gene>
    <name evidence="2" type="ORF">P4G45_02310</name>
    <name evidence="3" type="ORF">P8936_02280</name>
</gene>
<dbReference type="EMBL" id="CP121194">
    <property type="protein sequence ID" value="XBH10581.1"/>
    <property type="molecule type" value="Genomic_DNA"/>
</dbReference>
<feature type="signal peptide" evidence="1">
    <location>
        <begin position="1"/>
        <end position="25"/>
    </location>
</feature>
<dbReference type="AlphaFoldDB" id="A0AAU7D9J6"/>
<accession>A0AAU7CZE9</accession>
<keyword evidence="1" id="KW-0732">Signal</keyword>
<dbReference type="RefSeq" id="WP_348268087.1">
    <property type="nucleotide sequence ID" value="NZ_CP121194.1"/>
</dbReference>
<dbReference type="KEGG" id="epl:P4G45_02310"/>
<protein>
    <submittedName>
        <fullName evidence="3">Uncharacterized protein</fullName>
    </submittedName>
</protein>
<name>A0AAU7D9J6_9BACT</name>
<feature type="chain" id="PRO_5043288805" evidence="1">
    <location>
        <begin position="26"/>
        <end position="268"/>
    </location>
</feature>
<sequence>MRNLIRSKFFCCLALVLFTAATLQAQDATQIVQTAVNTELAASRNDHTLWRYRDEQRDANKVSNVVQTAEGSVKRLVEKNGRPLTAEEMQAEDARIQNFIHDPEKLEKQKKDGASDDKNAAELLNMLPKAFRWKIANENGDSITLTFTPNPDFNPPDMQSRVLSTMAGELVVDKTQHRIKTISGKLTQDITFGWGLLGRLKQGGTFRVERRELKPGLWQITETHVHIVGKALLFKNIGQQQDEVQTDFTQVPAGTTLEQAAEMSKPGK</sequence>
<evidence type="ECO:0000313" key="3">
    <source>
        <dbReference type="EMBL" id="XBH14010.1"/>
    </source>
</evidence>
<reference evidence="3" key="1">
    <citation type="submission" date="2023-03" db="EMBL/GenBank/DDBJ databases">
        <title>Edaphobacter sp.</title>
        <authorList>
            <person name="Huber K.J."/>
            <person name="Papendorf J."/>
            <person name="Pilke C."/>
            <person name="Bunk B."/>
            <person name="Sproeer C."/>
            <person name="Pester M."/>
        </authorList>
    </citation>
    <scope>NUCLEOTIDE SEQUENCE</scope>
    <source>
        <strain evidence="2">DSM 109919</strain>
        <strain evidence="3">DSM 109920</strain>
    </source>
</reference>